<feature type="compositionally biased region" description="Polar residues" evidence="1">
    <location>
        <begin position="17"/>
        <end position="34"/>
    </location>
</feature>
<dbReference type="Proteomes" id="UP000549394">
    <property type="component" value="Unassembled WGS sequence"/>
</dbReference>
<gene>
    <name evidence="2" type="ORF">DGYR_LOCUS6576</name>
</gene>
<dbReference type="InterPro" id="IPR043129">
    <property type="entry name" value="ATPase_NBD"/>
</dbReference>
<feature type="region of interest" description="Disordered" evidence="1">
    <location>
        <begin position="247"/>
        <end position="470"/>
    </location>
</feature>
<feature type="compositionally biased region" description="Basic and acidic residues" evidence="1">
    <location>
        <begin position="119"/>
        <end position="136"/>
    </location>
</feature>
<proteinExistence type="predicted"/>
<keyword evidence="3" id="KW-1185">Reference proteome</keyword>
<accession>A0A7I8VRM1</accession>
<feature type="region of interest" description="Disordered" evidence="1">
    <location>
        <begin position="735"/>
        <end position="764"/>
    </location>
</feature>
<dbReference type="SUPFAM" id="SSF53067">
    <property type="entry name" value="Actin-like ATPase domain"/>
    <property type="match status" value="2"/>
</dbReference>
<evidence type="ECO:0000313" key="2">
    <source>
        <dbReference type="EMBL" id="CAD5118149.1"/>
    </source>
</evidence>
<protein>
    <submittedName>
        <fullName evidence="2">DgyrCDS6884</fullName>
    </submittedName>
</protein>
<feature type="region of interest" description="Disordered" evidence="1">
    <location>
        <begin position="1"/>
        <end position="99"/>
    </location>
</feature>
<feature type="compositionally biased region" description="Basic and acidic residues" evidence="1">
    <location>
        <begin position="374"/>
        <end position="413"/>
    </location>
</feature>
<name>A0A7I8VRM1_9ANNE</name>
<reference evidence="2 3" key="1">
    <citation type="submission" date="2020-08" db="EMBL/GenBank/DDBJ databases">
        <authorList>
            <person name="Hejnol A."/>
        </authorList>
    </citation>
    <scope>NUCLEOTIDE SEQUENCE [LARGE SCALE GENOMIC DNA]</scope>
</reference>
<feature type="compositionally biased region" description="Basic residues" evidence="1">
    <location>
        <begin position="329"/>
        <end position="339"/>
    </location>
</feature>
<dbReference type="OrthoDB" id="2963168at2759"/>
<sequence>MSHKAPDLIGADGLDLDSSSKCQGDSPEFSSTNFDEQENRDFTEKLDNIAEVDETGDGRALPPTPPPSEVPVTYTEETVDNIDEENGVQKQTNDITKEDEIQTEIVEEIKDKLEHVVLQETHPESKNEAEEVKGENEAIGEAVENDKEDEKIVEKDDDEEKNKEPEEEINIVRETSYNEETEIKGEVTETTKTTKECTITDKKKVEEVDDNTKIQRERTETVKTVNVQKTIEGPLPEDFVPEYPAEHFSNEFPFNGSSGEKSEDANEKSTEEPKLEESELKEVPVDVKTEKVETIKEENQGAAEETGTLKKKKPKSIGKKGGILSIFTRKSRRKRRSTVVHKETMADFELPKTDDGEPAEDNKEAVIEVTNVKKTKEEKKLEKEMKKSEEKKQKEEAKRLKMEAKKRKDESKLKKNMSGSKGTWKIPQNGTEAKDKEGTDEKDEDVDVPESVTETATYVEPNQNDKTDLKEEPQNFNKQAKRELSLLKRFSTKKNKEKDVSVEKKHATSLDNSAVTATGVEEPEIQTPTKEYMVVVAIDFGTTFSGYAFSFLNDPDTIHMMRQQGDPGIINQKCPTVLLLKPDGEFHSFGFSARDYFHNLEPSVAQKWLYFDKFKMALHHETSLNSETELNATNGKKMPAMTIFAHALKFFKDHVLQELTESSFTSFENSDIRWVITVPAIWKAEAKQFMRQAAYEAGIASDEEPEQLLIALEPEAASIYCRKLRLHQLMPEKPNRFSLSPRRKNESLSKRLNDTSNGEDDVPVIPNSEGTRYIVVDCGGGTVDITVHEMQGKHQNLTELYKAVGGPHGSIGVDEEFYRLLVDIFSEEFLELYKTKRPAGFVDLMISFESRKRAASPWKENPLNVPLPFSFIVLYKSFTPGCGSVETALLRYSNPDVTIVEGMLRLTPEAMKKLFATTLQKISDTVAMVLENPALPDIKYMFLVGGFAESGLLQQHLKDRFTPKVRTIIPQDVGLTILKGAVCFGIDPCVVAVRVSRLTYGVGVLNKWVNGKHPESKRVRRDGVDWCIDVFDRFVACGQSVALGDSVLRSYTPASHGQAECLLNLYCSEDANADFITNDGVRHCGTLRLFLEGENESDKPREIQARMIFGDTEIKANVIDLTSGRCVKANIDFLNK</sequence>
<feature type="compositionally biased region" description="Basic residues" evidence="1">
    <location>
        <begin position="309"/>
        <end position="318"/>
    </location>
</feature>
<feature type="region of interest" description="Disordered" evidence="1">
    <location>
        <begin position="119"/>
        <end position="168"/>
    </location>
</feature>
<organism evidence="2 3">
    <name type="scientific">Dimorphilus gyrociliatus</name>
    <dbReference type="NCBI Taxonomy" id="2664684"/>
    <lineage>
        <taxon>Eukaryota</taxon>
        <taxon>Metazoa</taxon>
        <taxon>Spiralia</taxon>
        <taxon>Lophotrochozoa</taxon>
        <taxon>Annelida</taxon>
        <taxon>Polychaeta</taxon>
        <taxon>Polychaeta incertae sedis</taxon>
        <taxon>Dinophilidae</taxon>
        <taxon>Dimorphilus</taxon>
    </lineage>
</organism>
<dbReference type="PANTHER" id="PTHR14187">
    <property type="entry name" value="ALPHA KINASE/ELONGATION FACTOR 2 KINASE"/>
    <property type="match status" value="1"/>
</dbReference>
<evidence type="ECO:0000256" key="1">
    <source>
        <dbReference type="SAM" id="MobiDB-lite"/>
    </source>
</evidence>
<feature type="compositionally biased region" description="Basic and acidic residues" evidence="1">
    <location>
        <begin position="260"/>
        <end position="299"/>
    </location>
</feature>
<feature type="compositionally biased region" description="Basic and acidic residues" evidence="1">
    <location>
        <begin position="340"/>
        <end position="366"/>
    </location>
</feature>
<evidence type="ECO:0000313" key="3">
    <source>
        <dbReference type="Proteomes" id="UP000549394"/>
    </source>
</evidence>
<dbReference type="PANTHER" id="PTHR14187:SF46">
    <property type="entry name" value="HEAT SHOCK 70 KDA PROTEIN 12A"/>
    <property type="match status" value="1"/>
</dbReference>
<feature type="compositionally biased region" description="Basic and acidic residues" evidence="1">
    <location>
        <begin position="144"/>
        <end position="164"/>
    </location>
</feature>
<feature type="compositionally biased region" description="Polar residues" evidence="1">
    <location>
        <begin position="452"/>
        <end position="462"/>
    </location>
</feature>
<dbReference type="AlphaFoldDB" id="A0A7I8VRM1"/>
<comment type="caution">
    <text evidence="2">The sequence shown here is derived from an EMBL/GenBank/DDBJ whole genome shotgun (WGS) entry which is preliminary data.</text>
</comment>
<dbReference type="Gene3D" id="3.30.420.40">
    <property type="match status" value="1"/>
</dbReference>
<feature type="compositionally biased region" description="Acidic residues" evidence="1">
    <location>
        <begin position="77"/>
        <end position="86"/>
    </location>
</feature>
<feature type="compositionally biased region" description="Basic and acidic residues" evidence="1">
    <location>
        <begin position="743"/>
        <end position="753"/>
    </location>
</feature>
<feature type="compositionally biased region" description="Basic and acidic residues" evidence="1">
    <location>
        <begin position="37"/>
        <end position="48"/>
    </location>
</feature>
<feature type="compositionally biased region" description="Polar residues" evidence="1">
    <location>
        <begin position="417"/>
        <end position="431"/>
    </location>
</feature>
<dbReference type="EMBL" id="CAJFCJ010000008">
    <property type="protein sequence ID" value="CAD5118149.1"/>
    <property type="molecule type" value="Genomic_DNA"/>
</dbReference>